<evidence type="ECO:0000313" key="1">
    <source>
        <dbReference type="EMBL" id="CCK30381.1"/>
    </source>
</evidence>
<evidence type="ECO:0000313" key="2">
    <source>
        <dbReference type="Proteomes" id="UP000008043"/>
    </source>
</evidence>
<dbReference type="Proteomes" id="UP000008043">
    <property type="component" value="Chromosome"/>
</dbReference>
<name>K4R2A0_STRDJ</name>
<dbReference type="KEGG" id="sdv:BN159_6002"/>
<keyword evidence="2" id="KW-1185">Reference proteome</keyword>
<dbReference type="AlphaFoldDB" id="K4R2A0"/>
<reference evidence="1 2" key="1">
    <citation type="journal article" date="2012" name="J. Bacteriol.">
        <title>Genome sequence of the bacterium Streptomyces davawensis JCM 4913 and heterologous production of the unique antibiotic roseoflavin.</title>
        <authorList>
            <person name="Jankowitsch F."/>
            <person name="Schwarz J."/>
            <person name="Ruckert C."/>
            <person name="Gust B."/>
            <person name="Szczepanowski R."/>
            <person name="Blom J."/>
            <person name="Pelzer S."/>
            <person name="Kalinowski J."/>
            <person name="Mack M."/>
        </authorList>
    </citation>
    <scope>NUCLEOTIDE SEQUENCE [LARGE SCALE GENOMIC DNA]</scope>
    <source>
        <strain evidence="2">DSM 101723 / JCM 4913 / KCC S-0913 / 768</strain>
    </source>
</reference>
<gene>
    <name evidence="1" type="ORF">BN159_6002</name>
</gene>
<sequence length="115" mass="13439">MFNFNAPRPGERLVDPADGQIYEKRFRSNEWTPVTGPLGIPVRARTEPLTGRPYVRREAPLQQPRPAKDQFNREIQGQSDQPLYQLPLSHWDLLQMGPNIAMYRDRRRHLMGDTD</sequence>
<organism evidence="1 2">
    <name type="scientific">Streptomyces davaonensis (strain DSM 101723 / JCM 4913 / KCC S-0913 / 768)</name>
    <dbReference type="NCBI Taxonomy" id="1214101"/>
    <lineage>
        <taxon>Bacteria</taxon>
        <taxon>Bacillati</taxon>
        <taxon>Actinomycetota</taxon>
        <taxon>Actinomycetes</taxon>
        <taxon>Kitasatosporales</taxon>
        <taxon>Streptomycetaceae</taxon>
        <taxon>Streptomyces</taxon>
    </lineage>
</organism>
<proteinExistence type="predicted"/>
<dbReference type="EMBL" id="HE971709">
    <property type="protein sequence ID" value="CCK30381.1"/>
    <property type="molecule type" value="Genomic_DNA"/>
</dbReference>
<dbReference type="HOGENOM" id="CLU_2107570_0_0_11"/>
<protein>
    <submittedName>
        <fullName evidence="1">Uncharacterized protein</fullName>
    </submittedName>
</protein>
<accession>K4R2A0</accession>